<evidence type="ECO:0000313" key="3">
    <source>
        <dbReference type="Proteomes" id="UP000693738"/>
    </source>
</evidence>
<name>A0A8J2NJW8_FUSEQ</name>
<feature type="compositionally biased region" description="Polar residues" evidence="1">
    <location>
        <begin position="54"/>
        <end position="68"/>
    </location>
</feature>
<gene>
    <name evidence="2" type="ORF">FEQUK3_LOCUS6598</name>
</gene>
<reference evidence="2" key="1">
    <citation type="submission" date="2021-05" db="EMBL/GenBank/DDBJ databases">
        <authorList>
            <person name="Khan N."/>
        </authorList>
    </citation>
    <scope>NUCLEOTIDE SEQUENCE</scope>
</reference>
<dbReference type="EMBL" id="CAJSTJ010000138">
    <property type="protein sequence ID" value="CAG7560919.1"/>
    <property type="molecule type" value="Genomic_DNA"/>
</dbReference>
<accession>A0A8J2NJW8</accession>
<feature type="region of interest" description="Disordered" evidence="1">
    <location>
        <begin position="42"/>
        <end position="75"/>
    </location>
</feature>
<protein>
    <submittedName>
        <fullName evidence="2">Uncharacterized protein</fullName>
    </submittedName>
</protein>
<dbReference type="AlphaFoldDB" id="A0A8J2NJW8"/>
<evidence type="ECO:0000313" key="2">
    <source>
        <dbReference type="EMBL" id="CAG7560919.1"/>
    </source>
</evidence>
<organism evidence="2 3">
    <name type="scientific">Fusarium equiseti</name>
    <name type="common">Fusarium scirpi</name>
    <dbReference type="NCBI Taxonomy" id="61235"/>
    <lineage>
        <taxon>Eukaryota</taxon>
        <taxon>Fungi</taxon>
        <taxon>Dikarya</taxon>
        <taxon>Ascomycota</taxon>
        <taxon>Pezizomycotina</taxon>
        <taxon>Sordariomycetes</taxon>
        <taxon>Hypocreomycetidae</taxon>
        <taxon>Hypocreales</taxon>
        <taxon>Nectriaceae</taxon>
        <taxon>Fusarium</taxon>
        <taxon>Fusarium incarnatum-equiseti species complex</taxon>
    </lineage>
</organism>
<proteinExistence type="predicted"/>
<sequence>MDSMPFHAEDRKPGVDYVQCQAEFDIQMLLLKEDIKNRFGWSHDQGEQRGMDNFSWSSHQSGIKQTSRQVRRRSR</sequence>
<dbReference type="Proteomes" id="UP000693738">
    <property type="component" value="Unassembled WGS sequence"/>
</dbReference>
<comment type="caution">
    <text evidence="2">The sequence shown here is derived from an EMBL/GenBank/DDBJ whole genome shotgun (WGS) entry which is preliminary data.</text>
</comment>
<evidence type="ECO:0000256" key="1">
    <source>
        <dbReference type="SAM" id="MobiDB-lite"/>
    </source>
</evidence>